<protein>
    <submittedName>
        <fullName evidence="1">Uncharacterized protein</fullName>
    </submittedName>
</protein>
<dbReference type="HOGENOM" id="CLU_2801137_0_0_1"/>
<feature type="non-terminal residue" evidence="1">
    <location>
        <position position="68"/>
    </location>
</feature>
<gene>
    <name evidence="1" type="ORF">M408DRAFT_327026</name>
</gene>
<dbReference type="Proteomes" id="UP000054097">
    <property type="component" value="Unassembled WGS sequence"/>
</dbReference>
<evidence type="ECO:0000313" key="2">
    <source>
        <dbReference type="Proteomes" id="UP000054097"/>
    </source>
</evidence>
<sequence>MYMDNAPIGLVGRVPHHPQRFCAPPLTTSRPEPHAGLDRTAMKISVGNAAGIPLTLEPISSVGGWRVS</sequence>
<accession>A0A0C2X2H6</accession>
<dbReference type="AlphaFoldDB" id="A0A0C2X2H6"/>
<proteinExistence type="predicted"/>
<name>A0A0C2X2H6_SERVB</name>
<keyword evidence="2" id="KW-1185">Reference proteome</keyword>
<dbReference type="EMBL" id="KN824280">
    <property type="protein sequence ID" value="KIM32468.1"/>
    <property type="molecule type" value="Genomic_DNA"/>
</dbReference>
<reference evidence="1 2" key="1">
    <citation type="submission" date="2014-04" db="EMBL/GenBank/DDBJ databases">
        <authorList>
            <consortium name="DOE Joint Genome Institute"/>
            <person name="Kuo A."/>
            <person name="Zuccaro A."/>
            <person name="Kohler A."/>
            <person name="Nagy L.G."/>
            <person name="Floudas D."/>
            <person name="Copeland A."/>
            <person name="Barry K.W."/>
            <person name="Cichocki N."/>
            <person name="Veneault-Fourrey C."/>
            <person name="LaButti K."/>
            <person name="Lindquist E.A."/>
            <person name="Lipzen A."/>
            <person name="Lundell T."/>
            <person name="Morin E."/>
            <person name="Murat C."/>
            <person name="Sun H."/>
            <person name="Tunlid A."/>
            <person name="Henrissat B."/>
            <person name="Grigoriev I.V."/>
            <person name="Hibbett D.S."/>
            <person name="Martin F."/>
            <person name="Nordberg H.P."/>
            <person name="Cantor M.N."/>
            <person name="Hua S.X."/>
        </authorList>
    </citation>
    <scope>NUCLEOTIDE SEQUENCE [LARGE SCALE GENOMIC DNA]</scope>
    <source>
        <strain evidence="1 2">MAFF 305830</strain>
    </source>
</reference>
<evidence type="ECO:0000313" key="1">
    <source>
        <dbReference type="EMBL" id="KIM32468.1"/>
    </source>
</evidence>
<reference evidence="2" key="2">
    <citation type="submission" date="2015-01" db="EMBL/GenBank/DDBJ databases">
        <title>Evolutionary Origins and Diversification of the Mycorrhizal Mutualists.</title>
        <authorList>
            <consortium name="DOE Joint Genome Institute"/>
            <consortium name="Mycorrhizal Genomics Consortium"/>
            <person name="Kohler A."/>
            <person name="Kuo A."/>
            <person name="Nagy L.G."/>
            <person name="Floudas D."/>
            <person name="Copeland A."/>
            <person name="Barry K.W."/>
            <person name="Cichocki N."/>
            <person name="Veneault-Fourrey C."/>
            <person name="LaButti K."/>
            <person name="Lindquist E.A."/>
            <person name="Lipzen A."/>
            <person name="Lundell T."/>
            <person name="Morin E."/>
            <person name="Murat C."/>
            <person name="Riley R."/>
            <person name="Ohm R."/>
            <person name="Sun H."/>
            <person name="Tunlid A."/>
            <person name="Henrissat B."/>
            <person name="Grigoriev I.V."/>
            <person name="Hibbett D.S."/>
            <person name="Martin F."/>
        </authorList>
    </citation>
    <scope>NUCLEOTIDE SEQUENCE [LARGE SCALE GENOMIC DNA]</scope>
    <source>
        <strain evidence="2">MAFF 305830</strain>
    </source>
</reference>
<organism evidence="1 2">
    <name type="scientific">Serendipita vermifera MAFF 305830</name>
    <dbReference type="NCBI Taxonomy" id="933852"/>
    <lineage>
        <taxon>Eukaryota</taxon>
        <taxon>Fungi</taxon>
        <taxon>Dikarya</taxon>
        <taxon>Basidiomycota</taxon>
        <taxon>Agaricomycotina</taxon>
        <taxon>Agaricomycetes</taxon>
        <taxon>Sebacinales</taxon>
        <taxon>Serendipitaceae</taxon>
        <taxon>Serendipita</taxon>
    </lineage>
</organism>